<dbReference type="InterPro" id="IPR001453">
    <property type="entry name" value="MoaB/Mog_dom"/>
</dbReference>
<evidence type="ECO:0000313" key="5">
    <source>
        <dbReference type="Proteomes" id="UP000000844"/>
    </source>
</evidence>
<dbReference type="CDD" id="cd00886">
    <property type="entry name" value="MogA_MoaB"/>
    <property type="match status" value="1"/>
</dbReference>
<sequence>MRARVIVASTRAASGVYEDTSGPLLRRALTEAANVDEAVVTVVPDGDEVRQAIAAALDEGVDVIITSGGTGLTSKDRTPEMTREFIDYEVPGVAEAIRARGLAAGVDSAILSRGIAGVAGSTFIVNLAGSQGAAKDGMAVLSNVLGHIVDQIHDGDH</sequence>
<keyword evidence="5" id="KW-1185">Reference proteome</keyword>
<gene>
    <name evidence="4" type="ordered locus">Snas_6332</name>
</gene>
<dbReference type="SUPFAM" id="SSF53218">
    <property type="entry name" value="Molybdenum cofactor biosynthesis proteins"/>
    <property type="match status" value="1"/>
</dbReference>
<reference evidence="4 5" key="1">
    <citation type="journal article" date="2009" name="Stand. Genomic Sci.">
        <title>Complete genome sequence of Stackebrandtia nassauensis type strain (LLR-40K-21).</title>
        <authorList>
            <person name="Munk C."/>
            <person name="Lapidus A."/>
            <person name="Copeland A."/>
            <person name="Jando M."/>
            <person name="Mayilraj S."/>
            <person name="Glavina Del Rio T."/>
            <person name="Nolan M."/>
            <person name="Chen F."/>
            <person name="Lucas S."/>
            <person name="Tice H."/>
            <person name="Cheng J.F."/>
            <person name="Han C."/>
            <person name="Detter J.C."/>
            <person name="Bruce D."/>
            <person name="Goodwin L."/>
            <person name="Chain P."/>
            <person name="Pitluck S."/>
            <person name="Goker M."/>
            <person name="Ovchinikova G."/>
            <person name="Pati A."/>
            <person name="Ivanova N."/>
            <person name="Mavromatis K."/>
            <person name="Chen A."/>
            <person name="Palaniappan K."/>
            <person name="Land M."/>
            <person name="Hauser L."/>
            <person name="Chang Y.J."/>
            <person name="Jeffries C.D."/>
            <person name="Bristow J."/>
            <person name="Eisen J.A."/>
            <person name="Markowitz V."/>
            <person name="Hugenholtz P."/>
            <person name="Kyrpides N.C."/>
            <person name="Klenk H.P."/>
        </authorList>
    </citation>
    <scope>NUCLEOTIDE SEQUENCE [LARGE SCALE GENOMIC DNA]</scope>
    <source>
        <strain evidence="5">DSM 44728 / CIP 108903 / NRRL B-16338 / NBRC 102104 / LLR-40K-21</strain>
    </source>
</reference>
<evidence type="ECO:0000313" key="4">
    <source>
        <dbReference type="EMBL" id="ADD45950.1"/>
    </source>
</evidence>
<dbReference type="OrthoDB" id="9794429at2"/>
<feature type="domain" description="MoaB/Mog" evidence="3">
    <location>
        <begin position="4"/>
        <end position="148"/>
    </location>
</feature>
<dbReference type="HOGENOM" id="CLU_077358_4_1_11"/>
<dbReference type="Pfam" id="PF00994">
    <property type="entry name" value="MoCF_biosynth"/>
    <property type="match status" value="1"/>
</dbReference>
<dbReference type="Gene3D" id="3.40.980.10">
    <property type="entry name" value="MoaB/Mog-like domain"/>
    <property type="match status" value="1"/>
</dbReference>
<evidence type="ECO:0000259" key="3">
    <source>
        <dbReference type="SMART" id="SM00852"/>
    </source>
</evidence>
<dbReference type="InterPro" id="IPR051920">
    <property type="entry name" value="MPT_Adenylyltrnsfr/MoaC-Rel"/>
</dbReference>
<dbReference type="Proteomes" id="UP000000844">
    <property type="component" value="Chromosome"/>
</dbReference>
<dbReference type="RefSeq" id="WP_013021521.1">
    <property type="nucleotide sequence ID" value="NC_013947.1"/>
</dbReference>
<evidence type="ECO:0000256" key="1">
    <source>
        <dbReference type="ARBA" id="ARBA00005046"/>
    </source>
</evidence>
<accession>D3Q465</accession>
<dbReference type="PANTHER" id="PTHR43764:SF1">
    <property type="entry name" value="MOLYBDOPTERIN MOLYBDOTRANSFERASE"/>
    <property type="match status" value="1"/>
</dbReference>
<dbReference type="AlphaFoldDB" id="D3Q465"/>
<dbReference type="GO" id="GO:0006777">
    <property type="term" value="P:Mo-molybdopterin cofactor biosynthetic process"/>
    <property type="evidence" value="ECO:0007669"/>
    <property type="project" value="UniProtKB-KW"/>
</dbReference>
<dbReference type="eggNOG" id="COG0521">
    <property type="taxonomic scope" value="Bacteria"/>
</dbReference>
<dbReference type="KEGG" id="sna:Snas_6332"/>
<dbReference type="PANTHER" id="PTHR43764">
    <property type="entry name" value="MOLYBDENUM COFACTOR BIOSYNTHESIS"/>
    <property type="match status" value="1"/>
</dbReference>
<dbReference type="EMBL" id="CP001778">
    <property type="protein sequence ID" value="ADD45950.1"/>
    <property type="molecule type" value="Genomic_DNA"/>
</dbReference>
<name>D3Q465_STANL</name>
<protein>
    <submittedName>
        <fullName evidence="4">Molybdenum cofactor synthesis domain protein</fullName>
    </submittedName>
</protein>
<organism evidence="4 5">
    <name type="scientific">Stackebrandtia nassauensis (strain DSM 44728 / CIP 108903 / NRRL B-16338 / NBRC 102104 / LLR-40K-21)</name>
    <dbReference type="NCBI Taxonomy" id="446470"/>
    <lineage>
        <taxon>Bacteria</taxon>
        <taxon>Bacillati</taxon>
        <taxon>Actinomycetota</taxon>
        <taxon>Actinomycetes</taxon>
        <taxon>Glycomycetales</taxon>
        <taxon>Glycomycetaceae</taxon>
        <taxon>Stackebrandtia</taxon>
    </lineage>
</organism>
<comment type="pathway">
    <text evidence="1">Cofactor biosynthesis; molybdopterin biosynthesis.</text>
</comment>
<dbReference type="NCBIfam" id="TIGR00177">
    <property type="entry name" value="molyb_syn"/>
    <property type="match status" value="1"/>
</dbReference>
<dbReference type="SMART" id="SM00852">
    <property type="entry name" value="MoCF_biosynth"/>
    <property type="match status" value="1"/>
</dbReference>
<keyword evidence="2" id="KW-0501">Molybdenum cofactor biosynthesis</keyword>
<dbReference type="InterPro" id="IPR036425">
    <property type="entry name" value="MoaB/Mog-like_dom_sf"/>
</dbReference>
<proteinExistence type="predicted"/>
<evidence type="ECO:0000256" key="2">
    <source>
        <dbReference type="ARBA" id="ARBA00023150"/>
    </source>
</evidence>
<dbReference type="STRING" id="446470.Snas_6332"/>